<dbReference type="SUPFAM" id="SSF52518">
    <property type="entry name" value="Thiamin diphosphate-binding fold (THDP-binding)"/>
    <property type="match status" value="1"/>
</dbReference>
<keyword evidence="3" id="KW-0786">Thiamine pyrophosphate</keyword>
<evidence type="ECO:0000256" key="1">
    <source>
        <dbReference type="ARBA" id="ARBA00001964"/>
    </source>
</evidence>
<feature type="domain" description="Transketolase-like pyrimidine-binding" evidence="5">
    <location>
        <begin position="29"/>
        <end position="204"/>
    </location>
</feature>
<dbReference type="InterPro" id="IPR029061">
    <property type="entry name" value="THDP-binding"/>
</dbReference>
<dbReference type="PANTHER" id="PTHR43257:SF2">
    <property type="entry name" value="PYRUVATE DEHYDROGENASE E1 COMPONENT SUBUNIT BETA"/>
    <property type="match status" value="1"/>
</dbReference>
<organism evidence="6 7">
    <name type="scientific">Frankia torreyi</name>
    <dbReference type="NCBI Taxonomy" id="1856"/>
    <lineage>
        <taxon>Bacteria</taxon>
        <taxon>Bacillati</taxon>
        <taxon>Actinomycetota</taxon>
        <taxon>Actinomycetes</taxon>
        <taxon>Frankiales</taxon>
        <taxon>Frankiaceae</taxon>
        <taxon>Frankia</taxon>
    </lineage>
</organism>
<dbReference type="Pfam" id="PF02780">
    <property type="entry name" value="Transketolase_C"/>
    <property type="match status" value="1"/>
</dbReference>
<reference evidence="7" key="1">
    <citation type="submission" date="2015-02" db="EMBL/GenBank/DDBJ databases">
        <title>Draft Genome of Frankia sp. CpI1-S.</title>
        <authorList>
            <person name="Oshone R.T."/>
            <person name="Ngom M."/>
            <person name="Ghodhbane-Gtari F."/>
            <person name="Gtari M."/>
            <person name="Morris K."/>
            <person name="Thomas K."/>
            <person name="Sen A."/>
            <person name="Tisa L.S."/>
        </authorList>
    </citation>
    <scope>NUCLEOTIDE SEQUENCE [LARGE SCALE GENOMIC DNA]</scope>
    <source>
        <strain evidence="7">CpI1-S</strain>
    </source>
</reference>
<dbReference type="AlphaFoldDB" id="A0A0D8BFB4"/>
<dbReference type="SUPFAM" id="SSF52922">
    <property type="entry name" value="TK C-terminal domain-like"/>
    <property type="match status" value="1"/>
</dbReference>
<dbReference type="PATRIC" id="fig|1502723.3.peg.1936"/>
<evidence type="ECO:0000256" key="4">
    <source>
        <dbReference type="SAM" id="MobiDB-lite"/>
    </source>
</evidence>
<dbReference type="Proteomes" id="UP000032545">
    <property type="component" value="Unassembled WGS sequence"/>
</dbReference>
<dbReference type="PANTHER" id="PTHR43257">
    <property type="entry name" value="PYRUVATE DEHYDROGENASE E1 COMPONENT BETA SUBUNIT"/>
    <property type="match status" value="1"/>
</dbReference>
<feature type="region of interest" description="Disordered" evidence="4">
    <location>
        <begin position="1"/>
        <end position="25"/>
    </location>
</feature>
<dbReference type="InterPro" id="IPR005475">
    <property type="entry name" value="Transketolase-like_Pyr-bd"/>
</dbReference>
<dbReference type="GO" id="GO:0000287">
    <property type="term" value="F:magnesium ion binding"/>
    <property type="evidence" value="ECO:0007669"/>
    <property type="project" value="UniProtKB-ARBA"/>
</dbReference>
<gene>
    <name evidence="6" type="ORF">FF36_02809</name>
</gene>
<dbReference type="EC" id="1.2.4.1" evidence="6"/>
<dbReference type="GO" id="GO:0004739">
    <property type="term" value="F:pyruvate dehydrogenase (acetyl-transferring) activity"/>
    <property type="evidence" value="ECO:0007669"/>
    <property type="project" value="UniProtKB-EC"/>
</dbReference>
<dbReference type="RefSeq" id="WP_082121903.1">
    <property type="nucleotide sequence ID" value="NZ_JYFN01000019.1"/>
</dbReference>
<dbReference type="CDD" id="cd07036">
    <property type="entry name" value="TPP_PYR_E1-PDHc-beta_like"/>
    <property type="match status" value="1"/>
</dbReference>
<evidence type="ECO:0000256" key="2">
    <source>
        <dbReference type="ARBA" id="ARBA00023002"/>
    </source>
</evidence>
<reference evidence="6 7" key="2">
    <citation type="journal article" date="2016" name="Genome Announc.">
        <title>Permanent Draft Genome Sequences for Two Variants of Frankia sp. Strain CpI1, the First Frankia Strain Isolated from Root Nodules of Comptonia peregrina.</title>
        <authorList>
            <person name="Oshone R."/>
            <person name="Hurst S.G.IV."/>
            <person name="Abebe-Akele F."/>
            <person name="Simpson S."/>
            <person name="Morris K."/>
            <person name="Thomas W.K."/>
            <person name="Tisa L.S."/>
        </authorList>
    </citation>
    <scope>NUCLEOTIDE SEQUENCE [LARGE SCALE GENOMIC DNA]</scope>
    <source>
        <strain evidence="7">CpI1-S</strain>
    </source>
</reference>
<evidence type="ECO:0000256" key="3">
    <source>
        <dbReference type="ARBA" id="ARBA00023052"/>
    </source>
</evidence>
<keyword evidence="7" id="KW-1185">Reference proteome</keyword>
<accession>A0A0D8BFB4</accession>
<evidence type="ECO:0000313" key="7">
    <source>
        <dbReference type="Proteomes" id="UP000032545"/>
    </source>
</evidence>
<keyword evidence="2 6" id="KW-0560">Oxidoreductase</keyword>
<dbReference type="InterPro" id="IPR009014">
    <property type="entry name" value="Transketo_C/PFOR_II"/>
</dbReference>
<dbReference type="OrthoDB" id="4009369at2"/>
<name>A0A0D8BFB4_9ACTN</name>
<evidence type="ECO:0000313" key="6">
    <source>
        <dbReference type="EMBL" id="KJE22831.1"/>
    </source>
</evidence>
<dbReference type="FunFam" id="3.40.50.970:FF:000001">
    <property type="entry name" value="Pyruvate dehydrogenase E1 beta subunit"/>
    <property type="match status" value="1"/>
</dbReference>
<proteinExistence type="predicted"/>
<evidence type="ECO:0000259" key="5">
    <source>
        <dbReference type="SMART" id="SM00861"/>
    </source>
</evidence>
<dbReference type="EMBL" id="JYFN01000019">
    <property type="protein sequence ID" value="KJE22831.1"/>
    <property type="molecule type" value="Genomic_DNA"/>
</dbReference>
<dbReference type="Gene3D" id="3.40.50.920">
    <property type="match status" value="1"/>
</dbReference>
<dbReference type="SMART" id="SM00861">
    <property type="entry name" value="Transket_pyr"/>
    <property type="match status" value="1"/>
</dbReference>
<sequence length="357" mass="38101">MTSGAVITGEQPAEVGGERTGEPATPVPITLAKALNLGLRSAMAADPKVIVMGEDVGTLGGVFRVTDGLQKEFGEARVIDTPLAESAIIGTAIGLAMRGYRPVCEIQFDGFVYPAFDQIVSQLAKLHYRSGGRIRLPVTIRIPFGGGIGAVEHHSESPEAYFCHTAGLKVVACSHPVDAHQMIQQAIRSDDPVIFLEPKRRYWEKAVVDPRPLGEVSPDGTTGLHSSAVVRAGTDATLVGYGPTVRTCLDAAEVSAADDGRSLEVVDLRSLSPLDLEPVLASVRRTGRLVVVHEAPSNVSVSAEVAARVAEQAFYSLEAPVLRVTGFDTPYPPARLEDHYLPDVDRILDAVDRSFGY</sequence>
<comment type="caution">
    <text evidence="6">The sequence shown here is derived from an EMBL/GenBank/DDBJ whole genome shotgun (WGS) entry which is preliminary data.</text>
</comment>
<keyword evidence="6" id="KW-0670">Pyruvate</keyword>
<dbReference type="Gene3D" id="3.40.50.970">
    <property type="match status" value="1"/>
</dbReference>
<comment type="cofactor">
    <cofactor evidence="1">
        <name>thiamine diphosphate</name>
        <dbReference type="ChEBI" id="CHEBI:58937"/>
    </cofactor>
</comment>
<dbReference type="Pfam" id="PF02779">
    <property type="entry name" value="Transket_pyr"/>
    <property type="match status" value="1"/>
</dbReference>
<dbReference type="InterPro" id="IPR033248">
    <property type="entry name" value="Transketolase_C"/>
</dbReference>
<dbReference type="FunFam" id="3.40.50.920:FF:000001">
    <property type="entry name" value="Pyruvate dehydrogenase E1 beta subunit"/>
    <property type="match status" value="1"/>
</dbReference>
<protein>
    <submittedName>
        <fullName evidence="6">Pyruvate/2-oxoglutarate dehydrogenase complex, dehydrogenase component beta subunit</fullName>
        <ecNumber evidence="6">1.2.4.1</ecNumber>
    </submittedName>
</protein>